<dbReference type="InterPro" id="IPR046342">
    <property type="entry name" value="CBS_dom_sf"/>
</dbReference>
<dbReference type="Gene3D" id="3.10.580.10">
    <property type="entry name" value="CBS-domain"/>
    <property type="match status" value="1"/>
</dbReference>
<reference evidence="2 3" key="1">
    <citation type="journal article" date="2016" name="Sci. Rep.">
        <title>Peltaster fructicola genome reveals evolution from an invasive phytopathogen to an ectophytic parasite.</title>
        <authorList>
            <person name="Xu C."/>
            <person name="Chen H."/>
            <person name="Gleason M.L."/>
            <person name="Xu J.R."/>
            <person name="Liu H."/>
            <person name="Zhang R."/>
            <person name="Sun G."/>
        </authorList>
    </citation>
    <scope>NUCLEOTIDE SEQUENCE [LARGE SCALE GENOMIC DNA]</scope>
    <source>
        <strain evidence="2 3">LNHT1506</strain>
    </source>
</reference>
<dbReference type="SUPFAM" id="SSF54631">
    <property type="entry name" value="CBS-domain pair"/>
    <property type="match status" value="1"/>
</dbReference>
<gene>
    <name evidence="2" type="ORF">AMS68_001922</name>
</gene>
<evidence type="ECO:0000256" key="1">
    <source>
        <dbReference type="SAM" id="MobiDB-lite"/>
    </source>
</evidence>
<evidence type="ECO:0000313" key="2">
    <source>
        <dbReference type="EMBL" id="QIW96404.1"/>
    </source>
</evidence>
<organism evidence="2 3">
    <name type="scientific">Peltaster fructicola</name>
    <dbReference type="NCBI Taxonomy" id="286661"/>
    <lineage>
        <taxon>Eukaryota</taxon>
        <taxon>Fungi</taxon>
        <taxon>Dikarya</taxon>
        <taxon>Ascomycota</taxon>
        <taxon>Pezizomycotina</taxon>
        <taxon>Dothideomycetes</taxon>
        <taxon>Dothideomycetes incertae sedis</taxon>
        <taxon>Peltaster</taxon>
    </lineage>
</organism>
<dbReference type="EMBL" id="CP051139">
    <property type="protein sequence ID" value="QIW96404.1"/>
    <property type="molecule type" value="Genomic_DNA"/>
</dbReference>
<proteinExistence type="predicted"/>
<feature type="compositionally biased region" description="Polar residues" evidence="1">
    <location>
        <begin position="1"/>
        <end position="10"/>
    </location>
</feature>
<dbReference type="OrthoDB" id="2536440at2759"/>
<evidence type="ECO:0000313" key="3">
    <source>
        <dbReference type="Proteomes" id="UP000503462"/>
    </source>
</evidence>
<name>A0A6H0XP49_9PEZI</name>
<sequence length="155" mass="17579">MTTRTETSPWASRYRGATVEDLEPPSALSTQPQMTLGSALMAAFEREFSHLTVIDQQTKALLGYVSITKLREKLERGQVREDDPVEKAMLKFKRKGKAYQLITMETPLEELEHFFEGGQTGQKEDFAVVTDPARRFVLGVATRADLEEFVKRRPA</sequence>
<dbReference type="PANTHER" id="PTHR42115:SF1">
    <property type="entry name" value="BETA-SYNTHASE (BETA-THIONASE), PUTATIVE (AFU_ORTHOLOGUE AFUA_3G08420)-RELATED"/>
    <property type="match status" value="1"/>
</dbReference>
<evidence type="ECO:0008006" key="4">
    <source>
        <dbReference type="Google" id="ProtNLM"/>
    </source>
</evidence>
<keyword evidence="3" id="KW-1185">Reference proteome</keyword>
<dbReference type="PANTHER" id="PTHR42115">
    <property type="entry name" value="BETA-SYNTHASE (BETA-THIONASE), PUTATIVE (AFU_ORTHOLOGUE AFUA_3G08420)-RELATED"/>
    <property type="match status" value="1"/>
</dbReference>
<accession>A0A6H0XP49</accession>
<dbReference type="AlphaFoldDB" id="A0A6H0XP49"/>
<feature type="region of interest" description="Disordered" evidence="1">
    <location>
        <begin position="1"/>
        <end position="30"/>
    </location>
</feature>
<protein>
    <recommendedName>
        <fullName evidence="4">CBS domain-containing protein</fullName>
    </recommendedName>
</protein>
<dbReference type="Proteomes" id="UP000503462">
    <property type="component" value="Chromosome 1"/>
</dbReference>